<evidence type="ECO:0000256" key="1">
    <source>
        <dbReference type="SAM" id="MobiDB-lite"/>
    </source>
</evidence>
<feature type="compositionally biased region" description="Acidic residues" evidence="1">
    <location>
        <begin position="1"/>
        <end position="11"/>
    </location>
</feature>
<accession>A0A8S3CUT6</accession>
<dbReference type="EMBL" id="CAJOBJ010187908">
    <property type="protein sequence ID" value="CAF4942858.1"/>
    <property type="molecule type" value="Genomic_DNA"/>
</dbReference>
<organism evidence="3 4">
    <name type="scientific">Rotaria magnacalcarata</name>
    <dbReference type="NCBI Taxonomy" id="392030"/>
    <lineage>
        <taxon>Eukaryota</taxon>
        <taxon>Metazoa</taxon>
        <taxon>Spiralia</taxon>
        <taxon>Gnathifera</taxon>
        <taxon>Rotifera</taxon>
        <taxon>Eurotatoria</taxon>
        <taxon>Bdelloidea</taxon>
        <taxon>Philodinida</taxon>
        <taxon>Philodinidae</taxon>
        <taxon>Rotaria</taxon>
    </lineage>
</organism>
<feature type="region of interest" description="Disordered" evidence="1">
    <location>
        <begin position="1"/>
        <end position="36"/>
    </location>
</feature>
<dbReference type="EMBL" id="CAJOBH010133282">
    <property type="protein sequence ID" value="CAF4768921.1"/>
    <property type="molecule type" value="Genomic_DNA"/>
</dbReference>
<gene>
    <name evidence="2" type="ORF">BYL167_LOCUS46834</name>
    <name evidence="3" type="ORF">GIL414_LOCUS53912</name>
</gene>
<feature type="non-terminal residue" evidence="3">
    <location>
        <position position="1"/>
    </location>
</feature>
<sequence length="36" mass="4215">QYSDEEEDNDSAEGHDSPVSDNYRPQPPTRFANRYQ</sequence>
<dbReference type="Proteomes" id="UP000681720">
    <property type="component" value="Unassembled WGS sequence"/>
</dbReference>
<comment type="caution">
    <text evidence="3">The sequence shown here is derived from an EMBL/GenBank/DDBJ whole genome shotgun (WGS) entry which is preliminary data.</text>
</comment>
<evidence type="ECO:0000313" key="3">
    <source>
        <dbReference type="EMBL" id="CAF4942858.1"/>
    </source>
</evidence>
<reference evidence="3" key="1">
    <citation type="submission" date="2021-02" db="EMBL/GenBank/DDBJ databases">
        <authorList>
            <person name="Nowell W R."/>
        </authorList>
    </citation>
    <scope>NUCLEOTIDE SEQUENCE</scope>
</reference>
<dbReference type="Proteomes" id="UP000681967">
    <property type="component" value="Unassembled WGS sequence"/>
</dbReference>
<evidence type="ECO:0000313" key="2">
    <source>
        <dbReference type="EMBL" id="CAF4768921.1"/>
    </source>
</evidence>
<protein>
    <submittedName>
        <fullName evidence="3">Uncharacterized protein</fullName>
    </submittedName>
</protein>
<dbReference type="AlphaFoldDB" id="A0A8S3CUT6"/>
<proteinExistence type="predicted"/>
<evidence type="ECO:0000313" key="4">
    <source>
        <dbReference type="Proteomes" id="UP000681720"/>
    </source>
</evidence>
<name>A0A8S3CUT6_9BILA</name>